<feature type="domain" description="Carbohydrate kinase FGGY N-terminal" evidence="5">
    <location>
        <begin position="5"/>
        <end position="247"/>
    </location>
</feature>
<keyword evidence="2 4" id="KW-0808">Transferase</keyword>
<dbReference type="PANTHER" id="PTHR43095">
    <property type="entry name" value="SUGAR KINASE"/>
    <property type="match status" value="1"/>
</dbReference>
<dbReference type="PANTHER" id="PTHR43095:SF2">
    <property type="entry name" value="GLUCONOKINASE"/>
    <property type="match status" value="1"/>
</dbReference>
<name>E8MYA7_ANATU</name>
<dbReference type="eggNOG" id="COG1070">
    <property type="taxonomic scope" value="Bacteria"/>
</dbReference>
<evidence type="ECO:0000256" key="1">
    <source>
        <dbReference type="ARBA" id="ARBA00009156"/>
    </source>
</evidence>
<dbReference type="GO" id="GO:0046316">
    <property type="term" value="F:gluconokinase activity"/>
    <property type="evidence" value="ECO:0007669"/>
    <property type="project" value="UniProtKB-EC"/>
</dbReference>
<dbReference type="InterPro" id="IPR000577">
    <property type="entry name" value="Carb_kinase_FGGY"/>
</dbReference>
<evidence type="ECO:0000259" key="6">
    <source>
        <dbReference type="Pfam" id="PF02782"/>
    </source>
</evidence>
<evidence type="ECO:0000256" key="3">
    <source>
        <dbReference type="ARBA" id="ARBA00022777"/>
    </source>
</evidence>
<dbReference type="InterPro" id="IPR018484">
    <property type="entry name" value="FGGY_N"/>
</dbReference>
<dbReference type="RefSeq" id="WP_013558450.1">
    <property type="nucleotide sequence ID" value="NC_014960.1"/>
</dbReference>
<dbReference type="SUPFAM" id="SSF53067">
    <property type="entry name" value="Actin-like ATPase domain"/>
    <property type="match status" value="2"/>
</dbReference>
<dbReference type="Gene3D" id="3.30.420.40">
    <property type="match status" value="2"/>
</dbReference>
<comment type="similarity">
    <text evidence="1 4">Belongs to the FGGY kinase family.</text>
</comment>
<proteinExistence type="inferred from homology"/>
<dbReference type="Pfam" id="PF02782">
    <property type="entry name" value="FGGY_C"/>
    <property type="match status" value="1"/>
</dbReference>
<dbReference type="PROSITE" id="PS00445">
    <property type="entry name" value="FGGY_KINASES_2"/>
    <property type="match status" value="1"/>
</dbReference>
<organism evidence="7 8">
    <name type="scientific">Anaerolinea thermophila (strain DSM 14523 / JCM 11388 / NBRC 100420 / UNI-1)</name>
    <dbReference type="NCBI Taxonomy" id="926569"/>
    <lineage>
        <taxon>Bacteria</taxon>
        <taxon>Bacillati</taxon>
        <taxon>Chloroflexota</taxon>
        <taxon>Anaerolineae</taxon>
        <taxon>Anaerolineales</taxon>
        <taxon>Anaerolineaceae</taxon>
        <taxon>Anaerolinea</taxon>
    </lineage>
</organism>
<accession>E8MYA7</accession>
<reference evidence="7 8" key="1">
    <citation type="submission" date="2010-12" db="EMBL/GenBank/DDBJ databases">
        <title>Whole genome sequence of Anaerolinea thermophila UNI-1.</title>
        <authorList>
            <person name="Narita-Yamada S."/>
            <person name="Kishi E."/>
            <person name="Watanabe Y."/>
            <person name="Takasaki K."/>
            <person name="Ankai A."/>
            <person name="Oguchi A."/>
            <person name="Fukui S."/>
            <person name="Takahashi M."/>
            <person name="Yashiro I."/>
            <person name="Hosoyama A."/>
            <person name="Sekiguchi Y."/>
            <person name="Hanada S."/>
            <person name="Fujita N."/>
        </authorList>
    </citation>
    <scope>NUCLEOTIDE SEQUENCE [LARGE SCALE GENOMIC DNA]</scope>
    <source>
        <strain evidence="8">DSM 14523 / JCM 11388 / NBRC 100420 / UNI-1</strain>
    </source>
</reference>
<evidence type="ECO:0000313" key="7">
    <source>
        <dbReference type="EMBL" id="BAJ62052.1"/>
    </source>
</evidence>
<dbReference type="InterPro" id="IPR043129">
    <property type="entry name" value="ATPase_NBD"/>
</dbReference>
<evidence type="ECO:0000256" key="4">
    <source>
        <dbReference type="RuleBase" id="RU003733"/>
    </source>
</evidence>
<gene>
    <name evidence="7" type="ordered locus">ANT_00180</name>
</gene>
<sequence length="501" mass="53148">MSPCFLGLDAGTGSCKSALLDENGNLIAEGSGAYRLPVHQTTTDQDAEAVLAGILQAGREALEKAGIPPQEVAGISLGAAMHSLLAVDAHGQPLTGAMTWADNRAQAQADALRGTPEGDALYRRTGCPIHPMYPLYKARWLKEHRPELFRRAAKLVTLRDYALYRLCGVWVTDPSMASSTGWFNLHTFGWDANALAFSGVSAAQLPEIHPPDTSFPLRPSPLADALGLLPGTPVTLGCSDGVNSNLGAGAVREGQAVLMIGTSGALRQFSAQARFHPGQGSWCYAVERGRFLAGGAINNGGLALTTLRDWFAALPGASALTVEDLLALAEQAPPGAGGLVALPFFSGERSPDWNAQARGVFFGLTPAHRPAHLARAVLEGVAFRLRAVMEMLAETGTVIREIRASGGFVRSPLWLSIVASVLGQPLHLPASGETSSRGAAFWAMRGAGALADFDILPERIAIVQTVHPDPLAQERYQRVYPLAQSLYRALLPFYDALAHLD</sequence>
<dbReference type="InterPro" id="IPR018483">
    <property type="entry name" value="Carb_kinase_FGGY_CS"/>
</dbReference>
<dbReference type="Proteomes" id="UP000008922">
    <property type="component" value="Chromosome"/>
</dbReference>
<dbReference type="STRING" id="926569.ANT_00180"/>
<evidence type="ECO:0000313" key="8">
    <source>
        <dbReference type="Proteomes" id="UP000008922"/>
    </source>
</evidence>
<dbReference type="GO" id="GO:0005975">
    <property type="term" value="P:carbohydrate metabolic process"/>
    <property type="evidence" value="ECO:0007669"/>
    <property type="project" value="InterPro"/>
</dbReference>
<feature type="domain" description="Carbohydrate kinase FGGY C-terminal" evidence="6">
    <location>
        <begin position="261"/>
        <end position="446"/>
    </location>
</feature>
<dbReference type="Pfam" id="PF00370">
    <property type="entry name" value="FGGY_N"/>
    <property type="match status" value="1"/>
</dbReference>
<dbReference type="PIRSF" id="PIRSF000538">
    <property type="entry name" value="GlpK"/>
    <property type="match status" value="1"/>
</dbReference>
<keyword evidence="3 4" id="KW-0418">Kinase</keyword>
<dbReference type="EC" id="2.7.1.12" evidence="7"/>
<dbReference type="KEGG" id="atm:ANT_00180"/>
<keyword evidence="8" id="KW-1185">Reference proteome</keyword>
<protein>
    <submittedName>
        <fullName evidence="7">Gluconokinase</fullName>
        <ecNumber evidence="7">2.7.1.12</ecNumber>
    </submittedName>
</protein>
<dbReference type="OrthoDB" id="9782710at2"/>
<dbReference type="HOGENOM" id="CLU_009281_3_2_0"/>
<dbReference type="EMBL" id="AP012029">
    <property type="protein sequence ID" value="BAJ62052.1"/>
    <property type="molecule type" value="Genomic_DNA"/>
</dbReference>
<evidence type="ECO:0000259" key="5">
    <source>
        <dbReference type="Pfam" id="PF00370"/>
    </source>
</evidence>
<dbReference type="AlphaFoldDB" id="E8MYA7"/>
<dbReference type="CDD" id="cd07770">
    <property type="entry name" value="ASKHA_NBD_FGGY_GntK"/>
    <property type="match status" value="1"/>
</dbReference>
<dbReference type="FunCoup" id="E8MYA7">
    <property type="interactions" value="60"/>
</dbReference>
<evidence type="ECO:0000256" key="2">
    <source>
        <dbReference type="ARBA" id="ARBA00022679"/>
    </source>
</evidence>
<dbReference type="InParanoid" id="E8MYA7"/>
<dbReference type="InterPro" id="IPR018485">
    <property type="entry name" value="FGGY_C"/>
</dbReference>
<dbReference type="InterPro" id="IPR050406">
    <property type="entry name" value="FGGY_Carb_Kinase"/>
</dbReference>